<name>A0ACB8U9Y8_9APHY</name>
<evidence type="ECO:0000313" key="1">
    <source>
        <dbReference type="EMBL" id="KAI0090924.1"/>
    </source>
</evidence>
<proteinExistence type="predicted"/>
<organism evidence="1 2">
    <name type="scientific">Irpex rosettiformis</name>
    <dbReference type="NCBI Taxonomy" id="378272"/>
    <lineage>
        <taxon>Eukaryota</taxon>
        <taxon>Fungi</taxon>
        <taxon>Dikarya</taxon>
        <taxon>Basidiomycota</taxon>
        <taxon>Agaricomycotina</taxon>
        <taxon>Agaricomycetes</taxon>
        <taxon>Polyporales</taxon>
        <taxon>Irpicaceae</taxon>
        <taxon>Irpex</taxon>
    </lineage>
</organism>
<reference evidence="1" key="1">
    <citation type="journal article" date="2021" name="Environ. Microbiol.">
        <title>Gene family expansions and transcriptome signatures uncover fungal adaptations to wood decay.</title>
        <authorList>
            <person name="Hage H."/>
            <person name="Miyauchi S."/>
            <person name="Viragh M."/>
            <person name="Drula E."/>
            <person name="Min B."/>
            <person name="Chaduli D."/>
            <person name="Navarro D."/>
            <person name="Favel A."/>
            <person name="Norest M."/>
            <person name="Lesage-Meessen L."/>
            <person name="Balint B."/>
            <person name="Merenyi Z."/>
            <person name="de Eugenio L."/>
            <person name="Morin E."/>
            <person name="Martinez A.T."/>
            <person name="Baldrian P."/>
            <person name="Stursova M."/>
            <person name="Martinez M.J."/>
            <person name="Novotny C."/>
            <person name="Magnuson J.K."/>
            <person name="Spatafora J.W."/>
            <person name="Maurice S."/>
            <person name="Pangilinan J."/>
            <person name="Andreopoulos W."/>
            <person name="LaButti K."/>
            <person name="Hundley H."/>
            <person name="Na H."/>
            <person name="Kuo A."/>
            <person name="Barry K."/>
            <person name="Lipzen A."/>
            <person name="Henrissat B."/>
            <person name="Riley R."/>
            <person name="Ahrendt S."/>
            <person name="Nagy L.G."/>
            <person name="Grigoriev I.V."/>
            <person name="Martin F."/>
            <person name="Rosso M.N."/>
        </authorList>
    </citation>
    <scope>NUCLEOTIDE SEQUENCE</scope>
    <source>
        <strain evidence="1">CBS 384.51</strain>
    </source>
</reference>
<gene>
    <name evidence="1" type="ORF">BDY19DRAFT_664127</name>
</gene>
<keyword evidence="2" id="KW-1185">Reference proteome</keyword>
<protein>
    <submittedName>
        <fullName evidence="1">Uncharacterized protein</fullName>
    </submittedName>
</protein>
<dbReference type="Proteomes" id="UP001055072">
    <property type="component" value="Unassembled WGS sequence"/>
</dbReference>
<accession>A0ACB8U9Y8</accession>
<evidence type="ECO:0000313" key="2">
    <source>
        <dbReference type="Proteomes" id="UP001055072"/>
    </source>
</evidence>
<sequence>MSQPWIGPVPVDLFLNEFMDSGASLTLPQSALEVKFPSQGGSESALYESFSEFVQKAEICPGVHFHTTAHTGPTDRDDQEHRDENSLGEHDGEVIPQKQPFDWQYDGLIVEFKSTEAEDPFCSLEDAKECDSFQKTDRRSRRTLCKLANYTWDSFSYQHRVHLFMLFIAGNVARFIRWDRAGAIVSASFDYVEDSKPLMRFLGSFAKLDDAQRGWNTTVSRPLPNEVEEFRAAINSWIERHGGVEVVRRRFPGAESTLDEEYSTYKITVKPEIGKSQTLIVRRPFSQSGNLVGRATRTYFAYSTTPRIVVFYKEGWRVEADVDHSETTAYRKLKEGNVQHIPTILCAGDVIVDESPLRTLSDIWARETDEECYVPCPAPPGLVLQRIVQSVVYPVQWLLSSLQFVTVLCDCTIAVDQAEKIGLLHRDISIGNVMAKFDDDGQTFVGGILIDWDNFGYTDSDHEGQTTRRHGTWQFMSIEILKNPTIQHSIVHDMESIYWVLRYGSYRFFENSGGMQWEIFSEKDWNEYSGSYVGGKGKNVSLLDDDNGEGITTPALRTIIDRFGFEWCQYYHDPIVIYLKSHHPSTRPVLPKELDELRLPELLAPEDTISYIMTRLEPIRMERSKPQFWIDLFKQFIALNDKSVDFWPPDAVDDKYPQHTENAARIKRREEVISSTTNKSDGCLYGYYIRMPAMTTTTIQTSDNTVPSSTKKRAHDDRDEPHDTSSSSKKPRRCGGDEGDAGQ</sequence>
<comment type="caution">
    <text evidence="1">The sequence shown here is derived from an EMBL/GenBank/DDBJ whole genome shotgun (WGS) entry which is preliminary data.</text>
</comment>
<dbReference type="EMBL" id="MU274906">
    <property type="protein sequence ID" value="KAI0090924.1"/>
    <property type="molecule type" value="Genomic_DNA"/>
</dbReference>